<protein>
    <submittedName>
        <fullName evidence="1">Uncharacterized protein</fullName>
    </submittedName>
</protein>
<reference evidence="2" key="1">
    <citation type="journal article" date="2022" name="Mol. Ecol. Resour.">
        <title>The genomes of chicory, endive, great burdock and yacon provide insights into Asteraceae palaeo-polyploidization history and plant inulin production.</title>
        <authorList>
            <person name="Fan W."/>
            <person name="Wang S."/>
            <person name="Wang H."/>
            <person name="Wang A."/>
            <person name="Jiang F."/>
            <person name="Liu H."/>
            <person name="Zhao H."/>
            <person name="Xu D."/>
            <person name="Zhang Y."/>
        </authorList>
    </citation>
    <scope>NUCLEOTIDE SEQUENCE [LARGE SCALE GENOMIC DNA]</scope>
    <source>
        <strain evidence="2">cv. Niubang</strain>
    </source>
</reference>
<sequence length="78" mass="9008">MDPIFTKSHNYEIIRGVGNGSVVDSRNDAEKEVKEVKEDRIDTRVDEEMEEKVKNLWIEDFTHFAGANDILMDAKKPL</sequence>
<dbReference type="EMBL" id="CM042056">
    <property type="protein sequence ID" value="KAI3697223.1"/>
    <property type="molecule type" value="Genomic_DNA"/>
</dbReference>
<keyword evidence="2" id="KW-1185">Reference proteome</keyword>
<proteinExistence type="predicted"/>
<accession>A0ACB8ZI03</accession>
<evidence type="ECO:0000313" key="1">
    <source>
        <dbReference type="EMBL" id="KAI3697223.1"/>
    </source>
</evidence>
<gene>
    <name evidence="1" type="ORF">L6452_30084</name>
</gene>
<name>A0ACB8ZI03_ARCLA</name>
<dbReference type="Proteomes" id="UP001055879">
    <property type="component" value="Linkage Group LG10"/>
</dbReference>
<comment type="caution">
    <text evidence="1">The sequence shown here is derived from an EMBL/GenBank/DDBJ whole genome shotgun (WGS) entry which is preliminary data.</text>
</comment>
<organism evidence="1 2">
    <name type="scientific">Arctium lappa</name>
    <name type="common">Greater burdock</name>
    <name type="synonym">Lappa major</name>
    <dbReference type="NCBI Taxonomy" id="4217"/>
    <lineage>
        <taxon>Eukaryota</taxon>
        <taxon>Viridiplantae</taxon>
        <taxon>Streptophyta</taxon>
        <taxon>Embryophyta</taxon>
        <taxon>Tracheophyta</taxon>
        <taxon>Spermatophyta</taxon>
        <taxon>Magnoliopsida</taxon>
        <taxon>eudicotyledons</taxon>
        <taxon>Gunneridae</taxon>
        <taxon>Pentapetalae</taxon>
        <taxon>asterids</taxon>
        <taxon>campanulids</taxon>
        <taxon>Asterales</taxon>
        <taxon>Asteraceae</taxon>
        <taxon>Carduoideae</taxon>
        <taxon>Cardueae</taxon>
        <taxon>Arctiinae</taxon>
        <taxon>Arctium</taxon>
    </lineage>
</organism>
<evidence type="ECO:0000313" key="2">
    <source>
        <dbReference type="Proteomes" id="UP001055879"/>
    </source>
</evidence>
<reference evidence="1 2" key="2">
    <citation type="journal article" date="2022" name="Mol. Ecol. Resour.">
        <title>The genomes of chicory, endive, great burdock and yacon provide insights into Asteraceae paleo-polyploidization history and plant inulin production.</title>
        <authorList>
            <person name="Fan W."/>
            <person name="Wang S."/>
            <person name="Wang H."/>
            <person name="Wang A."/>
            <person name="Jiang F."/>
            <person name="Liu H."/>
            <person name="Zhao H."/>
            <person name="Xu D."/>
            <person name="Zhang Y."/>
        </authorList>
    </citation>
    <scope>NUCLEOTIDE SEQUENCE [LARGE SCALE GENOMIC DNA]</scope>
    <source>
        <strain evidence="2">cv. Niubang</strain>
    </source>
</reference>